<sequence>MSKKDQSSVTSTRRAIVTLLKQYGPMDAITLASRLTLTGMAVRQHLYELQSQQVVEYEEEARPMGRPAKIWKLTSQANLWFPNGYQQLSVGLLGAIRMSFGDAGIEKVLESQNHAKKNQYQELMSGAAGLRDKLQKLFTIRMNEGYFAEVQELEDGSFLFVQKHCPILEAAAVCNGFCRNEMELFQSVLGDHVQIERVEYLLSGGSRCAYRITELHKEVIPF</sequence>
<reference evidence="1 2" key="1">
    <citation type="submission" date="2021-07" db="EMBL/GenBank/DDBJ databases">
        <title>Paenibacillus radiodurans sp. nov., isolated from the southeastern edge of Tengger Desert.</title>
        <authorList>
            <person name="Zhang G."/>
        </authorList>
    </citation>
    <scope>NUCLEOTIDE SEQUENCE [LARGE SCALE GENOMIC DNA]</scope>
    <source>
        <strain evidence="1 2">CCM 7311</strain>
    </source>
</reference>
<dbReference type="InterPro" id="IPR036390">
    <property type="entry name" value="WH_DNA-bd_sf"/>
</dbReference>
<organism evidence="1 2">
    <name type="scientific">Paenibacillus sepulcri</name>
    <dbReference type="NCBI Taxonomy" id="359917"/>
    <lineage>
        <taxon>Bacteria</taxon>
        <taxon>Bacillati</taxon>
        <taxon>Bacillota</taxon>
        <taxon>Bacilli</taxon>
        <taxon>Bacillales</taxon>
        <taxon>Paenibacillaceae</taxon>
        <taxon>Paenibacillus</taxon>
    </lineage>
</organism>
<dbReference type="Proteomes" id="UP001519887">
    <property type="component" value="Unassembled WGS sequence"/>
</dbReference>
<protein>
    <submittedName>
        <fullName evidence="1">Transcriptional regulator</fullName>
    </submittedName>
</protein>
<dbReference type="RefSeq" id="WP_210040091.1">
    <property type="nucleotide sequence ID" value="NZ_JBHLVU010000007.1"/>
</dbReference>
<proteinExistence type="predicted"/>
<evidence type="ECO:0000313" key="1">
    <source>
        <dbReference type="EMBL" id="MBW7456232.1"/>
    </source>
</evidence>
<dbReference type="Gene3D" id="1.10.10.10">
    <property type="entry name" value="Winged helix-like DNA-binding domain superfamily/Winged helix DNA-binding domain"/>
    <property type="match status" value="1"/>
</dbReference>
<comment type="caution">
    <text evidence="1">The sequence shown here is derived from an EMBL/GenBank/DDBJ whole genome shotgun (WGS) entry which is preliminary data.</text>
</comment>
<keyword evidence="2" id="KW-1185">Reference proteome</keyword>
<dbReference type="InterPro" id="IPR036388">
    <property type="entry name" value="WH-like_DNA-bd_sf"/>
</dbReference>
<dbReference type="SUPFAM" id="SSF46785">
    <property type="entry name" value="Winged helix' DNA-binding domain"/>
    <property type="match status" value="1"/>
</dbReference>
<name>A0ABS7C5P0_9BACL</name>
<evidence type="ECO:0000313" key="2">
    <source>
        <dbReference type="Proteomes" id="UP001519887"/>
    </source>
</evidence>
<accession>A0ABS7C5P0</accession>
<dbReference type="EMBL" id="JAHZIK010000527">
    <property type="protein sequence ID" value="MBW7456232.1"/>
    <property type="molecule type" value="Genomic_DNA"/>
</dbReference>
<gene>
    <name evidence="1" type="ORF">K0U00_19555</name>
</gene>